<keyword evidence="1" id="KW-0472">Membrane</keyword>
<evidence type="ECO:0000313" key="2">
    <source>
        <dbReference type="EMBL" id="TCN82786.1"/>
    </source>
</evidence>
<proteinExistence type="predicted"/>
<protein>
    <submittedName>
        <fullName evidence="2">Uncharacterized protein</fullName>
    </submittedName>
</protein>
<keyword evidence="1" id="KW-0812">Transmembrane</keyword>
<gene>
    <name evidence="2" type="ORF">EDC91_1175</name>
</gene>
<sequence length="119" mass="13111">MGNYRRYRRRPQFLVWGFVGVLVLLAITFGHSGAMFLFDPSGLLWLDDGIWTLLLAGLTALLLLLWICAAFSLMALVVVICSGAAMVMLLSGFSLLWPLLLLVLAAWGVGKTLQADNQR</sequence>
<name>A0A4R2FCD1_9GAMM</name>
<comment type="caution">
    <text evidence="2">The sequence shown here is derived from an EMBL/GenBank/DDBJ whole genome shotgun (WGS) entry which is preliminary data.</text>
</comment>
<feature type="transmembrane region" description="Helical" evidence="1">
    <location>
        <begin position="87"/>
        <end position="109"/>
    </location>
</feature>
<keyword evidence="1" id="KW-1133">Transmembrane helix</keyword>
<reference evidence="2 3" key="1">
    <citation type="submission" date="2019-03" db="EMBL/GenBank/DDBJ databases">
        <title>Freshwater and sediment microbial communities from various areas in North America, analyzing microbe dynamics in response to fracking.</title>
        <authorList>
            <person name="Lamendella R."/>
        </authorList>
    </citation>
    <scope>NUCLEOTIDE SEQUENCE [LARGE SCALE GENOMIC DNA]</scope>
    <source>
        <strain evidence="2 3">74A</strain>
    </source>
</reference>
<feature type="transmembrane region" description="Helical" evidence="1">
    <location>
        <begin position="50"/>
        <end position="80"/>
    </location>
</feature>
<dbReference type="EMBL" id="SLWF01000017">
    <property type="protein sequence ID" value="TCN82786.1"/>
    <property type="molecule type" value="Genomic_DNA"/>
</dbReference>
<feature type="transmembrane region" description="Helical" evidence="1">
    <location>
        <begin position="12"/>
        <end position="38"/>
    </location>
</feature>
<dbReference type="RefSeq" id="WP_133039311.1">
    <property type="nucleotide sequence ID" value="NZ_BMXW01000012.1"/>
</dbReference>
<dbReference type="Proteomes" id="UP000294832">
    <property type="component" value="Unassembled WGS sequence"/>
</dbReference>
<organism evidence="2 3">
    <name type="scientific">Shewanella fodinae</name>
    <dbReference type="NCBI Taxonomy" id="552357"/>
    <lineage>
        <taxon>Bacteria</taxon>
        <taxon>Pseudomonadati</taxon>
        <taxon>Pseudomonadota</taxon>
        <taxon>Gammaproteobacteria</taxon>
        <taxon>Alteromonadales</taxon>
        <taxon>Shewanellaceae</taxon>
        <taxon>Shewanella</taxon>
    </lineage>
</organism>
<keyword evidence="3" id="KW-1185">Reference proteome</keyword>
<evidence type="ECO:0000256" key="1">
    <source>
        <dbReference type="SAM" id="Phobius"/>
    </source>
</evidence>
<accession>A0A4R2FCD1</accession>
<evidence type="ECO:0000313" key="3">
    <source>
        <dbReference type="Proteomes" id="UP000294832"/>
    </source>
</evidence>
<dbReference type="AlphaFoldDB" id="A0A4R2FCD1"/>